<reference evidence="3" key="1">
    <citation type="journal article" date="2014" name="Nat. Genet.">
        <title>A reference genome for common bean and genome-wide analysis of dual domestications.</title>
        <authorList>
            <person name="Schmutz J."/>
            <person name="McClean P.E."/>
            <person name="Mamidi S."/>
            <person name="Wu G.A."/>
            <person name="Cannon S.B."/>
            <person name="Grimwood J."/>
            <person name="Jenkins J."/>
            <person name="Shu S."/>
            <person name="Song Q."/>
            <person name="Chavarro C."/>
            <person name="Torres-Torres M."/>
            <person name="Geffroy V."/>
            <person name="Moghaddam S.M."/>
            <person name="Gao D."/>
            <person name="Abernathy B."/>
            <person name="Barry K."/>
            <person name="Blair M."/>
            <person name="Brick M.A."/>
            <person name="Chovatia M."/>
            <person name="Gepts P."/>
            <person name="Goodstein D.M."/>
            <person name="Gonzales M."/>
            <person name="Hellsten U."/>
            <person name="Hyten D.L."/>
            <person name="Jia G."/>
            <person name="Kelly J.D."/>
            <person name="Kudrna D."/>
            <person name="Lee R."/>
            <person name="Richard M.M."/>
            <person name="Miklas P.N."/>
            <person name="Osorno J.M."/>
            <person name="Rodrigues J."/>
            <person name="Thareau V."/>
            <person name="Urrea C.A."/>
            <person name="Wang M."/>
            <person name="Yu Y."/>
            <person name="Zhang M."/>
            <person name="Wing R.A."/>
            <person name="Cregan P.B."/>
            <person name="Rokhsar D.S."/>
            <person name="Jackson S.A."/>
        </authorList>
    </citation>
    <scope>NUCLEOTIDE SEQUENCE [LARGE SCALE GENOMIC DNA]</scope>
    <source>
        <strain evidence="3">cv. G19833</strain>
    </source>
</reference>
<dbReference type="EMBL" id="CM002297">
    <property type="protein sequence ID" value="ESW07163.1"/>
    <property type="molecule type" value="Genomic_DNA"/>
</dbReference>
<dbReference type="PANTHER" id="PTHR34115">
    <property type="entry name" value="PROTEIN, PUTATIVE-RELATED"/>
    <property type="match status" value="1"/>
</dbReference>
<feature type="transmembrane region" description="Helical" evidence="1">
    <location>
        <begin position="96"/>
        <end position="114"/>
    </location>
</feature>
<sequence>MADGVFGMRGSAVIFNTGNIQICNMAIETNPVDALVPFIFFVLLAFLQLRYPDNSTPFHLHPNTIWLSILSFLLYCFFIFSGNLNFGIRVNHFQTLKRVFASLSLLCLLVLLLPDTWECFHFVIYILWFIIHVLLAIKTYFMETRVQLRNMRRVVRPLLPITSMDFNLLLHH</sequence>
<organism evidence="2 3">
    <name type="scientific">Phaseolus vulgaris</name>
    <name type="common">Kidney bean</name>
    <name type="synonym">French bean</name>
    <dbReference type="NCBI Taxonomy" id="3885"/>
    <lineage>
        <taxon>Eukaryota</taxon>
        <taxon>Viridiplantae</taxon>
        <taxon>Streptophyta</taxon>
        <taxon>Embryophyta</taxon>
        <taxon>Tracheophyta</taxon>
        <taxon>Spermatophyta</taxon>
        <taxon>Magnoliopsida</taxon>
        <taxon>eudicotyledons</taxon>
        <taxon>Gunneridae</taxon>
        <taxon>Pentapetalae</taxon>
        <taxon>rosids</taxon>
        <taxon>fabids</taxon>
        <taxon>Fabales</taxon>
        <taxon>Fabaceae</taxon>
        <taxon>Papilionoideae</taxon>
        <taxon>50 kb inversion clade</taxon>
        <taxon>NPAAA clade</taxon>
        <taxon>indigoferoid/millettioid clade</taxon>
        <taxon>Phaseoleae</taxon>
        <taxon>Phaseolus</taxon>
    </lineage>
</organism>
<dbReference type="eggNOG" id="ENOG502R7R9">
    <property type="taxonomic scope" value="Eukaryota"/>
</dbReference>
<keyword evidence="1" id="KW-0812">Transmembrane</keyword>
<dbReference type="AlphaFoldDB" id="V7ARD7"/>
<feature type="transmembrane region" description="Helical" evidence="1">
    <location>
        <begin position="120"/>
        <end position="141"/>
    </location>
</feature>
<evidence type="ECO:0000313" key="3">
    <source>
        <dbReference type="Proteomes" id="UP000000226"/>
    </source>
</evidence>
<gene>
    <name evidence="2" type="ORF">PHAVU_010G107100g</name>
</gene>
<dbReference type="OrthoDB" id="1432558at2759"/>
<protein>
    <submittedName>
        <fullName evidence="2">Uncharacterized protein</fullName>
    </submittedName>
</protein>
<dbReference type="Proteomes" id="UP000000226">
    <property type="component" value="Chromosome 10"/>
</dbReference>
<keyword evidence="1" id="KW-0472">Membrane</keyword>
<accession>V7ARD7</accession>
<proteinExistence type="predicted"/>
<evidence type="ECO:0000313" key="2">
    <source>
        <dbReference type="EMBL" id="ESW07163.1"/>
    </source>
</evidence>
<keyword evidence="3" id="KW-1185">Reference proteome</keyword>
<dbReference type="PANTHER" id="PTHR34115:SF15">
    <property type="entry name" value="PROTEIN, PUTATIVE-RELATED"/>
    <property type="match status" value="1"/>
</dbReference>
<keyword evidence="1" id="KW-1133">Transmembrane helix</keyword>
<dbReference type="Gramene" id="ESW07163">
    <property type="protein sequence ID" value="ESW07163"/>
    <property type="gene ID" value="PHAVU_010G107100g"/>
</dbReference>
<name>V7ARD7_PHAVU</name>
<feature type="transmembrane region" description="Helical" evidence="1">
    <location>
        <begin position="34"/>
        <end position="51"/>
    </location>
</feature>
<dbReference type="InterPro" id="IPR053258">
    <property type="entry name" value="Ca-permeable_cation_channel"/>
</dbReference>
<feature type="transmembrane region" description="Helical" evidence="1">
    <location>
        <begin position="63"/>
        <end position="84"/>
    </location>
</feature>
<evidence type="ECO:0000256" key="1">
    <source>
        <dbReference type="SAM" id="Phobius"/>
    </source>
</evidence>